<dbReference type="GeneID" id="34465789"/>
<gene>
    <name evidence="1" type="ORF">ASPGLDRAFT_709940</name>
</gene>
<dbReference type="AlphaFoldDB" id="A0A1L9VX31"/>
<sequence length="56" mass="5991">MYGAHKNDINPPKLSSVPDMASTYIFGPRNGSIGIVRTASHLRGYELGCLVISALT</sequence>
<dbReference type="EMBL" id="KV878889">
    <property type="protein sequence ID" value="OJJ88471.1"/>
    <property type="molecule type" value="Genomic_DNA"/>
</dbReference>
<accession>A0A1L9VX31</accession>
<dbReference type="VEuPathDB" id="FungiDB:ASPGLDRAFT_709940"/>
<evidence type="ECO:0000313" key="1">
    <source>
        <dbReference type="EMBL" id="OJJ88471.1"/>
    </source>
</evidence>
<dbReference type="RefSeq" id="XP_022405147.1">
    <property type="nucleotide sequence ID" value="XM_022549529.1"/>
</dbReference>
<dbReference type="Proteomes" id="UP000184300">
    <property type="component" value="Unassembled WGS sequence"/>
</dbReference>
<organism evidence="1 2">
    <name type="scientific">Aspergillus glaucus CBS 516.65</name>
    <dbReference type="NCBI Taxonomy" id="1160497"/>
    <lineage>
        <taxon>Eukaryota</taxon>
        <taxon>Fungi</taxon>
        <taxon>Dikarya</taxon>
        <taxon>Ascomycota</taxon>
        <taxon>Pezizomycotina</taxon>
        <taxon>Eurotiomycetes</taxon>
        <taxon>Eurotiomycetidae</taxon>
        <taxon>Eurotiales</taxon>
        <taxon>Aspergillaceae</taxon>
        <taxon>Aspergillus</taxon>
        <taxon>Aspergillus subgen. Aspergillus</taxon>
    </lineage>
</organism>
<evidence type="ECO:0000313" key="2">
    <source>
        <dbReference type="Proteomes" id="UP000184300"/>
    </source>
</evidence>
<reference evidence="2" key="1">
    <citation type="journal article" date="2017" name="Genome Biol.">
        <title>Comparative genomics reveals high biological diversity and specific adaptations in the industrially and medically important fungal genus Aspergillus.</title>
        <authorList>
            <person name="de Vries R.P."/>
            <person name="Riley R."/>
            <person name="Wiebenga A."/>
            <person name="Aguilar-Osorio G."/>
            <person name="Amillis S."/>
            <person name="Uchima C.A."/>
            <person name="Anderluh G."/>
            <person name="Asadollahi M."/>
            <person name="Askin M."/>
            <person name="Barry K."/>
            <person name="Battaglia E."/>
            <person name="Bayram O."/>
            <person name="Benocci T."/>
            <person name="Braus-Stromeyer S.A."/>
            <person name="Caldana C."/>
            <person name="Canovas D."/>
            <person name="Cerqueira G.C."/>
            <person name="Chen F."/>
            <person name="Chen W."/>
            <person name="Choi C."/>
            <person name="Clum A."/>
            <person name="Dos Santos R.A."/>
            <person name="Damasio A.R."/>
            <person name="Diallinas G."/>
            <person name="Emri T."/>
            <person name="Fekete E."/>
            <person name="Flipphi M."/>
            <person name="Freyberg S."/>
            <person name="Gallo A."/>
            <person name="Gournas C."/>
            <person name="Habgood R."/>
            <person name="Hainaut M."/>
            <person name="Harispe M.L."/>
            <person name="Henrissat B."/>
            <person name="Hilden K.S."/>
            <person name="Hope R."/>
            <person name="Hossain A."/>
            <person name="Karabika E."/>
            <person name="Karaffa L."/>
            <person name="Karanyi Z."/>
            <person name="Krasevec N."/>
            <person name="Kuo A."/>
            <person name="Kusch H."/>
            <person name="LaButti K."/>
            <person name="Lagendijk E.L."/>
            <person name="Lapidus A."/>
            <person name="Levasseur A."/>
            <person name="Lindquist E."/>
            <person name="Lipzen A."/>
            <person name="Logrieco A.F."/>
            <person name="MacCabe A."/>
            <person name="Maekelae M.R."/>
            <person name="Malavazi I."/>
            <person name="Melin P."/>
            <person name="Meyer V."/>
            <person name="Mielnichuk N."/>
            <person name="Miskei M."/>
            <person name="Molnar A.P."/>
            <person name="Mule G."/>
            <person name="Ngan C.Y."/>
            <person name="Orejas M."/>
            <person name="Orosz E."/>
            <person name="Ouedraogo J.P."/>
            <person name="Overkamp K.M."/>
            <person name="Park H.-S."/>
            <person name="Perrone G."/>
            <person name="Piumi F."/>
            <person name="Punt P.J."/>
            <person name="Ram A.F."/>
            <person name="Ramon A."/>
            <person name="Rauscher S."/>
            <person name="Record E."/>
            <person name="Riano-Pachon D.M."/>
            <person name="Robert V."/>
            <person name="Roehrig J."/>
            <person name="Ruller R."/>
            <person name="Salamov A."/>
            <person name="Salih N.S."/>
            <person name="Samson R.A."/>
            <person name="Sandor E."/>
            <person name="Sanguinetti M."/>
            <person name="Schuetze T."/>
            <person name="Sepcic K."/>
            <person name="Shelest E."/>
            <person name="Sherlock G."/>
            <person name="Sophianopoulou V."/>
            <person name="Squina F.M."/>
            <person name="Sun H."/>
            <person name="Susca A."/>
            <person name="Todd R.B."/>
            <person name="Tsang A."/>
            <person name="Unkles S.E."/>
            <person name="van de Wiele N."/>
            <person name="van Rossen-Uffink D."/>
            <person name="Oliveira J.V."/>
            <person name="Vesth T.C."/>
            <person name="Visser J."/>
            <person name="Yu J.-H."/>
            <person name="Zhou M."/>
            <person name="Andersen M.R."/>
            <person name="Archer D.B."/>
            <person name="Baker S.E."/>
            <person name="Benoit I."/>
            <person name="Brakhage A.A."/>
            <person name="Braus G.H."/>
            <person name="Fischer R."/>
            <person name="Frisvad J.C."/>
            <person name="Goldman G.H."/>
            <person name="Houbraken J."/>
            <person name="Oakley B."/>
            <person name="Pocsi I."/>
            <person name="Scazzocchio C."/>
            <person name="Seiboth B."/>
            <person name="vanKuyk P.A."/>
            <person name="Wortman J."/>
            <person name="Dyer P.S."/>
            <person name="Grigoriev I.V."/>
        </authorList>
    </citation>
    <scope>NUCLEOTIDE SEQUENCE [LARGE SCALE GENOMIC DNA]</scope>
    <source>
        <strain evidence="2">CBS 516.65</strain>
    </source>
</reference>
<name>A0A1L9VX31_ASPGL</name>
<keyword evidence="2" id="KW-1185">Reference proteome</keyword>
<proteinExistence type="predicted"/>
<protein>
    <submittedName>
        <fullName evidence="1">Uncharacterized protein</fullName>
    </submittedName>
</protein>